<proteinExistence type="predicted"/>
<dbReference type="Proteomes" id="UP001236652">
    <property type="component" value="Chromosome"/>
</dbReference>
<keyword evidence="2" id="KW-1185">Reference proteome</keyword>
<sequence length="44" mass="5147">MAVSNEKIYEIILKYPPRLLRLKITAMFIDLEEGKIIDEQILNA</sequence>
<gene>
    <name evidence="1" type="ORF">QNI29_19095</name>
</gene>
<evidence type="ECO:0000313" key="1">
    <source>
        <dbReference type="EMBL" id="WIF97806.1"/>
    </source>
</evidence>
<protein>
    <submittedName>
        <fullName evidence="1">Uncharacterized protein</fullName>
    </submittedName>
</protein>
<accession>A0ABY8UVV3</accession>
<organism evidence="1 2">
    <name type="scientific">Pontibacillus chungwhensis</name>
    <dbReference type="NCBI Taxonomy" id="265426"/>
    <lineage>
        <taxon>Bacteria</taxon>
        <taxon>Bacillati</taxon>
        <taxon>Bacillota</taxon>
        <taxon>Bacilli</taxon>
        <taxon>Bacillales</taxon>
        <taxon>Bacillaceae</taxon>
        <taxon>Pontibacillus</taxon>
    </lineage>
</organism>
<evidence type="ECO:0000313" key="2">
    <source>
        <dbReference type="Proteomes" id="UP001236652"/>
    </source>
</evidence>
<name>A0ABY8UVV3_9BACI</name>
<dbReference type="RefSeq" id="WP_255688479.1">
    <property type="nucleotide sequence ID" value="NZ_CP126446.1"/>
</dbReference>
<reference evidence="1 2" key="1">
    <citation type="submission" date="2023-05" db="EMBL/GenBank/DDBJ databases">
        <title>Comparative genomics reveals the evidence of polycyclic aromatic hydrocarbons degradation in moderately halophilic genus Pontibacillus.</title>
        <authorList>
            <person name="Yang H."/>
            <person name="Qian Z."/>
        </authorList>
    </citation>
    <scope>NUCLEOTIDE SEQUENCE [LARGE SCALE GENOMIC DNA]</scope>
    <source>
        <strain evidence="2">HN14</strain>
    </source>
</reference>
<dbReference type="EMBL" id="CP126446">
    <property type="protein sequence ID" value="WIF97806.1"/>
    <property type="molecule type" value="Genomic_DNA"/>
</dbReference>